<keyword evidence="2 5" id="KW-0238">DNA-binding</keyword>
<dbReference type="AlphaFoldDB" id="A0A1I7H1D1"/>
<feature type="domain" description="HTH arsR-type" evidence="4">
    <location>
        <begin position="13"/>
        <end position="111"/>
    </location>
</feature>
<dbReference type="InterPro" id="IPR036388">
    <property type="entry name" value="WH-like_DNA-bd_sf"/>
</dbReference>
<evidence type="ECO:0000313" key="6">
    <source>
        <dbReference type="Proteomes" id="UP000198817"/>
    </source>
</evidence>
<accession>A0A1I7H1D1</accession>
<keyword evidence="6" id="KW-1185">Reference proteome</keyword>
<dbReference type="PROSITE" id="PS50987">
    <property type="entry name" value="HTH_ARSR_2"/>
    <property type="match status" value="1"/>
</dbReference>
<dbReference type="PRINTS" id="PR00778">
    <property type="entry name" value="HTHARSR"/>
</dbReference>
<dbReference type="GO" id="GO:0003677">
    <property type="term" value="F:DNA binding"/>
    <property type="evidence" value="ECO:0007669"/>
    <property type="project" value="UniProtKB-KW"/>
</dbReference>
<evidence type="ECO:0000313" key="5">
    <source>
        <dbReference type="EMBL" id="SFU54480.1"/>
    </source>
</evidence>
<dbReference type="PANTHER" id="PTHR33154">
    <property type="entry name" value="TRANSCRIPTIONAL REGULATOR, ARSR FAMILY"/>
    <property type="match status" value="1"/>
</dbReference>
<evidence type="ECO:0000256" key="1">
    <source>
        <dbReference type="ARBA" id="ARBA00023015"/>
    </source>
</evidence>
<evidence type="ECO:0000259" key="4">
    <source>
        <dbReference type="PROSITE" id="PS50987"/>
    </source>
</evidence>
<dbReference type="STRING" id="155865.SAMN05216515_1129"/>
<dbReference type="InterPro" id="IPR051081">
    <property type="entry name" value="HTH_MetalResp_TranReg"/>
</dbReference>
<dbReference type="RefSeq" id="WP_090471133.1">
    <property type="nucleotide sequence ID" value="NZ_CACVNK010000026.1"/>
</dbReference>
<dbReference type="EMBL" id="FPBT01000011">
    <property type="protein sequence ID" value="SFU54480.1"/>
    <property type="molecule type" value="Genomic_DNA"/>
</dbReference>
<dbReference type="InterPro" id="IPR011991">
    <property type="entry name" value="ArsR-like_HTH"/>
</dbReference>
<proteinExistence type="predicted"/>
<dbReference type="GeneID" id="78354998"/>
<keyword evidence="3" id="KW-0804">Transcription</keyword>
<dbReference type="Gene3D" id="1.10.10.10">
    <property type="entry name" value="Winged helix-like DNA-binding domain superfamily/Winged helix DNA-binding domain"/>
    <property type="match status" value="1"/>
</dbReference>
<dbReference type="PANTHER" id="PTHR33154:SF33">
    <property type="entry name" value="TRANSCRIPTIONAL REPRESSOR SDPR"/>
    <property type="match status" value="1"/>
</dbReference>
<keyword evidence="1" id="KW-0805">Transcription regulation</keyword>
<dbReference type="InterPro" id="IPR036390">
    <property type="entry name" value="WH_DNA-bd_sf"/>
</dbReference>
<dbReference type="CDD" id="cd00090">
    <property type="entry name" value="HTH_ARSR"/>
    <property type="match status" value="1"/>
</dbReference>
<gene>
    <name evidence="5" type="ORF">SAMN05216508_1119</name>
</gene>
<dbReference type="NCBIfam" id="NF033788">
    <property type="entry name" value="HTH_metalloreg"/>
    <property type="match status" value="1"/>
</dbReference>
<dbReference type="OrthoDB" id="9798835at2"/>
<dbReference type="GO" id="GO:0003700">
    <property type="term" value="F:DNA-binding transcription factor activity"/>
    <property type="evidence" value="ECO:0007669"/>
    <property type="project" value="InterPro"/>
</dbReference>
<dbReference type="InterPro" id="IPR001845">
    <property type="entry name" value="HTH_ArsR_DNA-bd_dom"/>
</dbReference>
<name>A0A1I7H1D1_9FIRM</name>
<organism evidence="5 6">
    <name type="scientific">Eubacterium pyruvativorans</name>
    <dbReference type="NCBI Taxonomy" id="155865"/>
    <lineage>
        <taxon>Bacteria</taxon>
        <taxon>Bacillati</taxon>
        <taxon>Bacillota</taxon>
        <taxon>Clostridia</taxon>
        <taxon>Eubacteriales</taxon>
        <taxon>Eubacteriaceae</taxon>
        <taxon>Eubacterium</taxon>
    </lineage>
</organism>
<dbReference type="SMART" id="SM00418">
    <property type="entry name" value="HTH_ARSR"/>
    <property type="match status" value="1"/>
</dbReference>
<sequence>MRIRKIKKLDDDMQAIELELIATVSDALAHPVRLQLLRYIMQQNRQMQKVCTKDLVAVFDYAQATISQHMKRLVKSGLVESKREDKFNYYFVNLGILMKYIDATKKFTVLK</sequence>
<dbReference type="Pfam" id="PF01022">
    <property type="entry name" value="HTH_5"/>
    <property type="match status" value="1"/>
</dbReference>
<protein>
    <submittedName>
        <fullName evidence="5">DNA-binding transcriptional regulator, ArsR family</fullName>
    </submittedName>
</protein>
<reference evidence="5 6" key="1">
    <citation type="submission" date="2016-10" db="EMBL/GenBank/DDBJ databases">
        <authorList>
            <person name="de Groot N.N."/>
        </authorList>
    </citation>
    <scope>NUCLEOTIDE SEQUENCE [LARGE SCALE GENOMIC DNA]</scope>
    <source>
        <strain evidence="5 6">KHGC13</strain>
    </source>
</reference>
<dbReference type="Proteomes" id="UP000198817">
    <property type="component" value="Unassembled WGS sequence"/>
</dbReference>
<dbReference type="SUPFAM" id="SSF46785">
    <property type="entry name" value="Winged helix' DNA-binding domain"/>
    <property type="match status" value="1"/>
</dbReference>
<evidence type="ECO:0000256" key="3">
    <source>
        <dbReference type="ARBA" id="ARBA00023163"/>
    </source>
</evidence>
<evidence type="ECO:0000256" key="2">
    <source>
        <dbReference type="ARBA" id="ARBA00023125"/>
    </source>
</evidence>